<reference evidence="1 2" key="1">
    <citation type="submission" date="2019-08" db="EMBL/GenBank/DDBJ databases">
        <title>In-depth cultivation of the pig gut microbiome towards novel bacterial diversity and tailored functional studies.</title>
        <authorList>
            <person name="Wylensek D."/>
            <person name="Hitch T.C.A."/>
            <person name="Clavel T."/>
        </authorList>
    </citation>
    <scope>NUCLEOTIDE SEQUENCE [LARGE SCALE GENOMIC DNA]</scope>
    <source>
        <strain evidence="1 2">WCA-MUC-591-APC-4B</strain>
    </source>
</reference>
<keyword evidence="2" id="KW-1185">Reference proteome</keyword>
<dbReference type="AlphaFoldDB" id="A0A6N7XIG5"/>
<gene>
    <name evidence="1" type="ORF">FYJ65_05160</name>
</gene>
<organism evidence="1 2">
    <name type="scientific">Mogibacterium kristiansenii</name>
    <dbReference type="NCBI Taxonomy" id="2606708"/>
    <lineage>
        <taxon>Bacteria</taxon>
        <taxon>Bacillati</taxon>
        <taxon>Bacillota</taxon>
        <taxon>Clostridia</taxon>
        <taxon>Peptostreptococcales</taxon>
        <taxon>Anaerovoracaceae</taxon>
        <taxon>Mogibacterium</taxon>
    </lineage>
</organism>
<dbReference type="EMBL" id="VUNA01000008">
    <property type="protein sequence ID" value="MST70734.1"/>
    <property type="molecule type" value="Genomic_DNA"/>
</dbReference>
<sequence length="93" mass="10701">MAEDQNKELLEEETEDDFITLEFDDGTVVECYITGVFDLNGKEYIALEPDDGTDDVYIYGYKDNGDDTFDLVEIESEEEFGAAVEEFDRLMMQ</sequence>
<accession>A0A6N7XIG5</accession>
<evidence type="ECO:0000313" key="1">
    <source>
        <dbReference type="EMBL" id="MST70734.1"/>
    </source>
</evidence>
<evidence type="ECO:0000313" key="2">
    <source>
        <dbReference type="Proteomes" id="UP000469424"/>
    </source>
</evidence>
<dbReference type="InterPro" id="IPR009711">
    <property type="entry name" value="UPF0473"/>
</dbReference>
<proteinExistence type="predicted"/>
<name>A0A6N7XIG5_9FIRM</name>
<protein>
    <submittedName>
        <fullName evidence="1">DUF1292 domain-containing protein</fullName>
    </submittedName>
</protein>
<dbReference type="RefSeq" id="WP_154554298.1">
    <property type="nucleotide sequence ID" value="NZ_JAQXUZ010000002.1"/>
</dbReference>
<dbReference type="Proteomes" id="UP000469424">
    <property type="component" value="Unassembled WGS sequence"/>
</dbReference>
<dbReference type="Pfam" id="PF06949">
    <property type="entry name" value="DUF1292"/>
    <property type="match status" value="1"/>
</dbReference>
<comment type="caution">
    <text evidence="1">The sequence shown here is derived from an EMBL/GenBank/DDBJ whole genome shotgun (WGS) entry which is preliminary data.</text>
</comment>